<dbReference type="Pfam" id="PF05901">
    <property type="entry name" value="Excalibur"/>
    <property type="match status" value="1"/>
</dbReference>
<reference evidence="4 5" key="1">
    <citation type="submission" date="2023-02" db="EMBL/GenBank/DDBJ databases">
        <title>Genome sequencing required for Actinomycetospora new species description.</title>
        <authorList>
            <person name="Saimee Y."/>
            <person name="Duangmal K."/>
        </authorList>
    </citation>
    <scope>NUCLEOTIDE SEQUENCE [LARGE SCALE GENOMIC DNA]</scope>
    <source>
        <strain evidence="4 5">DW7H6</strain>
    </source>
</reference>
<dbReference type="InterPro" id="IPR008613">
    <property type="entry name" value="Excalibur_Ca-bd_domain"/>
</dbReference>
<feature type="chain" id="PRO_5046312233" evidence="2">
    <location>
        <begin position="26"/>
        <end position="136"/>
    </location>
</feature>
<dbReference type="EMBL" id="JAQZAO010000014">
    <property type="protein sequence ID" value="MDD7968677.1"/>
    <property type="molecule type" value="Genomic_DNA"/>
</dbReference>
<evidence type="ECO:0000313" key="4">
    <source>
        <dbReference type="EMBL" id="MDD7968677.1"/>
    </source>
</evidence>
<feature type="region of interest" description="Disordered" evidence="1">
    <location>
        <begin position="35"/>
        <end position="105"/>
    </location>
</feature>
<sequence>MIRRATAVAVLAVGAMAPLSGSAFAADRDCSDFDTQQEAQAVYDQDTSDPHRLDDDGDGQACESLPRGSGAENGDEEDAESSGQVSHVPQGGADTGGGSAAAGAGDTALYAGGGAVLAALGLAGWSSARSRVSHRV</sequence>
<proteinExistence type="predicted"/>
<gene>
    <name evidence="4" type="ORF">PGB27_25300</name>
</gene>
<accession>A0ABT5T0P5</accession>
<organism evidence="4 5">
    <name type="scientific">Actinomycetospora lemnae</name>
    <dbReference type="NCBI Taxonomy" id="3019891"/>
    <lineage>
        <taxon>Bacteria</taxon>
        <taxon>Bacillati</taxon>
        <taxon>Actinomycetota</taxon>
        <taxon>Actinomycetes</taxon>
        <taxon>Pseudonocardiales</taxon>
        <taxon>Pseudonocardiaceae</taxon>
        <taxon>Actinomycetospora</taxon>
    </lineage>
</organism>
<feature type="domain" description="Excalibur calcium-binding" evidence="3">
    <location>
        <begin position="28"/>
        <end position="63"/>
    </location>
</feature>
<name>A0ABT5T0P5_9PSEU</name>
<protein>
    <submittedName>
        <fullName evidence="4">Excalibur calcium-binding domain-containing protein</fullName>
    </submittedName>
</protein>
<keyword evidence="2" id="KW-0732">Signal</keyword>
<evidence type="ECO:0000256" key="2">
    <source>
        <dbReference type="SAM" id="SignalP"/>
    </source>
</evidence>
<keyword evidence="5" id="KW-1185">Reference proteome</keyword>
<evidence type="ECO:0000259" key="3">
    <source>
        <dbReference type="Pfam" id="PF05901"/>
    </source>
</evidence>
<comment type="caution">
    <text evidence="4">The sequence shown here is derived from an EMBL/GenBank/DDBJ whole genome shotgun (WGS) entry which is preliminary data.</text>
</comment>
<feature type="signal peptide" evidence="2">
    <location>
        <begin position="1"/>
        <end position="25"/>
    </location>
</feature>
<evidence type="ECO:0000313" key="5">
    <source>
        <dbReference type="Proteomes" id="UP001300763"/>
    </source>
</evidence>
<dbReference type="Proteomes" id="UP001300763">
    <property type="component" value="Unassembled WGS sequence"/>
</dbReference>
<evidence type="ECO:0000256" key="1">
    <source>
        <dbReference type="SAM" id="MobiDB-lite"/>
    </source>
</evidence>
<dbReference type="RefSeq" id="WP_274203206.1">
    <property type="nucleotide sequence ID" value="NZ_JAQZAO010000014.1"/>
</dbReference>